<dbReference type="EMBL" id="JAACJK010000124">
    <property type="protein sequence ID" value="KAF5328955.1"/>
    <property type="molecule type" value="Genomic_DNA"/>
</dbReference>
<feature type="region of interest" description="Disordered" evidence="1">
    <location>
        <begin position="107"/>
        <end position="134"/>
    </location>
</feature>
<evidence type="ECO:0000313" key="3">
    <source>
        <dbReference type="Proteomes" id="UP000541558"/>
    </source>
</evidence>
<protein>
    <submittedName>
        <fullName evidence="2">Uncharacterized protein</fullName>
    </submittedName>
</protein>
<name>A0A8H5BSV7_9AGAR</name>
<proteinExistence type="predicted"/>
<evidence type="ECO:0000313" key="2">
    <source>
        <dbReference type="EMBL" id="KAF5328955.1"/>
    </source>
</evidence>
<dbReference type="AlphaFoldDB" id="A0A8H5BSV7"/>
<gene>
    <name evidence="2" type="ORF">D9611_013471</name>
</gene>
<keyword evidence="3" id="KW-1185">Reference proteome</keyword>
<feature type="compositionally biased region" description="Low complexity" evidence="1">
    <location>
        <begin position="107"/>
        <end position="120"/>
    </location>
</feature>
<accession>A0A8H5BSV7</accession>
<dbReference type="OrthoDB" id="3056047at2759"/>
<sequence length="251" mass="28630">MGRRVAGYSPLYGGFECITPQHRATVMPKVEKVRPRHRFFHKLLFDETPETLPYILKITLSPNLKRPRGQSPNEEEVGRAAPDIPAVMGAPDIPEVTKAPADIPAQAPAQQEVEVEQTPAKRQTASDGRKYNEAPFGNFKDRRLYGKNSFYYHLFVHDEDISQPPDHPPGMTFQPGTLFIHRNPTTSKVQSWIWENDPARVGEGLWAALQNLEERQIHSRAYVYTVSARGYPSWVLRDTHRKKQNQPPAEK</sequence>
<organism evidence="2 3">
    <name type="scientific">Ephemerocybe angulata</name>
    <dbReference type="NCBI Taxonomy" id="980116"/>
    <lineage>
        <taxon>Eukaryota</taxon>
        <taxon>Fungi</taxon>
        <taxon>Dikarya</taxon>
        <taxon>Basidiomycota</taxon>
        <taxon>Agaricomycotina</taxon>
        <taxon>Agaricomycetes</taxon>
        <taxon>Agaricomycetidae</taxon>
        <taxon>Agaricales</taxon>
        <taxon>Agaricineae</taxon>
        <taxon>Psathyrellaceae</taxon>
        <taxon>Ephemerocybe</taxon>
    </lineage>
</organism>
<reference evidence="2 3" key="1">
    <citation type="journal article" date="2020" name="ISME J.">
        <title>Uncovering the hidden diversity of litter-decomposition mechanisms in mushroom-forming fungi.</title>
        <authorList>
            <person name="Floudas D."/>
            <person name="Bentzer J."/>
            <person name="Ahren D."/>
            <person name="Johansson T."/>
            <person name="Persson P."/>
            <person name="Tunlid A."/>
        </authorList>
    </citation>
    <scope>NUCLEOTIDE SEQUENCE [LARGE SCALE GENOMIC DNA]</scope>
    <source>
        <strain evidence="2 3">CBS 175.51</strain>
    </source>
</reference>
<evidence type="ECO:0000256" key="1">
    <source>
        <dbReference type="SAM" id="MobiDB-lite"/>
    </source>
</evidence>
<comment type="caution">
    <text evidence="2">The sequence shown here is derived from an EMBL/GenBank/DDBJ whole genome shotgun (WGS) entry which is preliminary data.</text>
</comment>
<dbReference type="Proteomes" id="UP000541558">
    <property type="component" value="Unassembled WGS sequence"/>
</dbReference>